<dbReference type="Proteomes" id="UP001165263">
    <property type="component" value="Unassembled WGS sequence"/>
</dbReference>
<protein>
    <submittedName>
        <fullName evidence="7">ABC transporter ATP-binding protein</fullName>
    </submittedName>
</protein>
<dbReference type="InterPro" id="IPR003439">
    <property type="entry name" value="ABC_transporter-like_ATP-bd"/>
</dbReference>
<dbReference type="InterPro" id="IPR003593">
    <property type="entry name" value="AAA+_ATPase"/>
</dbReference>
<evidence type="ECO:0000256" key="3">
    <source>
        <dbReference type="ARBA" id="ARBA00022475"/>
    </source>
</evidence>
<accession>A0ABT2BVH8</accession>
<evidence type="ECO:0000256" key="2">
    <source>
        <dbReference type="ARBA" id="ARBA00022448"/>
    </source>
</evidence>
<organism evidence="7 8">
    <name type="scientific">Telluria mixta</name>
    <dbReference type="NCBI Taxonomy" id="34071"/>
    <lineage>
        <taxon>Bacteria</taxon>
        <taxon>Pseudomonadati</taxon>
        <taxon>Pseudomonadota</taxon>
        <taxon>Betaproteobacteria</taxon>
        <taxon>Burkholderiales</taxon>
        <taxon>Oxalobacteraceae</taxon>
        <taxon>Telluria group</taxon>
        <taxon>Telluria</taxon>
    </lineage>
</organism>
<dbReference type="SMART" id="SM00382">
    <property type="entry name" value="AAA"/>
    <property type="match status" value="1"/>
</dbReference>
<dbReference type="RefSeq" id="WP_259448236.1">
    <property type="nucleotide sequence ID" value="NZ_CP119520.1"/>
</dbReference>
<comment type="caution">
    <text evidence="7">The sequence shown here is derived from an EMBL/GenBank/DDBJ whole genome shotgun (WGS) entry which is preliminary data.</text>
</comment>
<evidence type="ECO:0000256" key="1">
    <source>
        <dbReference type="ARBA" id="ARBA00005417"/>
    </source>
</evidence>
<evidence type="ECO:0000313" key="7">
    <source>
        <dbReference type="EMBL" id="MCS0629061.1"/>
    </source>
</evidence>
<evidence type="ECO:0000256" key="4">
    <source>
        <dbReference type="ARBA" id="ARBA00022741"/>
    </source>
</evidence>
<evidence type="ECO:0000256" key="5">
    <source>
        <dbReference type="ARBA" id="ARBA00022840"/>
    </source>
</evidence>
<keyword evidence="8" id="KW-1185">Reference proteome</keyword>
<dbReference type="SUPFAM" id="SSF52540">
    <property type="entry name" value="P-loop containing nucleoside triphosphate hydrolases"/>
    <property type="match status" value="1"/>
</dbReference>
<keyword evidence="3" id="KW-1003">Cell membrane</keyword>
<keyword evidence="4" id="KW-0547">Nucleotide-binding</keyword>
<dbReference type="PROSITE" id="PS00211">
    <property type="entry name" value="ABC_TRANSPORTER_1"/>
    <property type="match status" value="1"/>
</dbReference>
<keyword evidence="2" id="KW-0813">Transport</keyword>
<keyword evidence="5 7" id="KW-0067">ATP-binding</keyword>
<dbReference type="PANTHER" id="PTHR42788">
    <property type="entry name" value="TAURINE IMPORT ATP-BINDING PROTEIN-RELATED"/>
    <property type="match status" value="1"/>
</dbReference>
<comment type="similarity">
    <text evidence="1">Belongs to the ABC transporter superfamily.</text>
</comment>
<keyword evidence="3" id="KW-0472">Membrane</keyword>
<reference evidence="7" key="1">
    <citation type="submission" date="2022-08" db="EMBL/GenBank/DDBJ databases">
        <title>Reclassification of Massilia species as members of the genera Telluria, Duganella, Pseudoduganella, Mokoshia gen. nov. and Zemynaea gen. nov. using orthogonal and non-orthogonal genome-based approaches.</title>
        <authorList>
            <person name="Bowman J.P."/>
        </authorList>
    </citation>
    <scope>NUCLEOTIDE SEQUENCE</scope>
    <source>
        <strain evidence="7">LMG 11547</strain>
    </source>
</reference>
<evidence type="ECO:0000259" key="6">
    <source>
        <dbReference type="PROSITE" id="PS50893"/>
    </source>
</evidence>
<dbReference type="Pfam" id="PF00005">
    <property type="entry name" value="ABC_tran"/>
    <property type="match status" value="1"/>
</dbReference>
<dbReference type="InterPro" id="IPR050166">
    <property type="entry name" value="ABC_transporter_ATP-bind"/>
</dbReference>
<dbReference type="InterPro" id="IPR017871">
    <property type="entry name" value="ABC_transporter-like_CS"/>
</dbReference>
<gene>
    <name evidence="7" type="ORF">NX786_06915</name>
</gene>
<feature type="domain" description="ABC transporter" evidence="6">
    <location>
        <begin position="5"/>
        <end position="238"/>
    </location>
</feature>
<dbReference type="InterPro" id="IPR027417">
    <property type="entry name" value="P-loop_NTPase"/>
</dbReference>
<dbReference type="Gene3D" id="3.40.50.300">
    <property type="entry name" value="P-loop containing nucleotide triphosphate hydrolases"/>
    <property type="match status" value="1"/>
</dbReference>
<name>A0ABT2BVH8_9BURK</name>
<sequence length="277" mass="30670">MTPKIAVRGLYKHYGRGTRRTLALQHVDLDIAAGEFVTLVGASGCGKSTLLRTICGLEEYEQGSIVCNGRDVDGPGADRAMVFQSYSLYPWLTVKDNIRFCRRLAHHAAATSSDVEIASGRADALIGLMGLAHVAHAYPAELSGGMQQRVAIARALMARPDVLLMDEPFGALDAQTREVMHDLIRHVHHLEKTTIVFVTHDVEEAIYLGERVVVMAPRPGRIDSIVDVPFDARRHQDLKLAPEFSALKRRILNRIRETSGVKTDLEQLEKLTRTAQD</sequence>
<proteinExistence type="inferred from homology"/>
<dbReference type="EMBL" id="JANUHC010000002">
    <property type="protein sequence ID" value="MCS0629061.1"/>
    <property type="molecule type" value="Genomic_DNA"/>
</dbReference>
<dbReference type="PROSITE" id="PS50893">
    <property type="entry name" value="ABC_TRANSPORTER_2"/>
    <property type="match status" value="1"/>
</dbReference>
<evidence type="ECO:0000313" key="8">
    <source>
        <dbReference type="Proteomes" id="UP001165263"/>
    </source>
</evidence>
<dbReference type="PANTHER" id="PTHR42788:SF13">
    <property type="entry name" value="ALIPHATIC SULFONATES IMPORT ATP-BINDING PROTEIN SSUB"/>
    <property type="match status" value="1"/>
</dbReference>
<dbReference type="CDD" id="cd03293">
    <property type="entry name" value="ABC_NrtD_SsuB_transporters"/>
    <property type="match status" value="1"/>
</dbReference>
<dbReference type="GO" id="GO:0005524">
    <property type="term" value="F:ATP binding"/>
    <property type="evidence" value="ECO:0007669"/>
    <property type="project" value="UniProtKB-KW"/>
</dbReference>